<accession>H0GVN3</accession>
<dbReference type="SMART" id="SM00173">
    <property type="entry name" value="RAS"/>
    <property type="match status" value="1"/>
</dbReference>
<dbReference type="SUPFAM" id="SSF52540">
    <property type="entry name" value="P-loop containing nucleoside triphosphate hydrolases"/>
    <property type="match status" value="1"/>
</dbReference>
<dbReference type="PhylomeDB" id="H0GVN3"/>
<dbReference type="HOGENOM" id="CLU_698597_0_0_1"/>
<comment type="caution">
    <text evidence="3">The sequence shown here is derived from an EMBL/GenBank/DDBJ whole genome shotgun (WGS) entry which is preliminary data.</text>
</comment>
<dbReference type="GO" id="GO:0005525">
    <property type="term" value="F:GTP binding"/>
    <property type="evidence" value="ECO:0007669"/>
    <property type="project" value="InterPro"/>
</dbReference>
<feature type="compositionally biased region" description="Polar residues" evidence="2">
    <location>
        <begin position="369"/>
        <end position="378"/>
    </location>
</feature>
<keyword evidence="1" id="KW-0547">Nucleotide-binding</keyword>
<protein>
    <submittedName>
        <fullName evidence="3">YHR022C-like protein</fullName>
    </submittedName>
</protein>
<dbReference type="SMART" id="SM00175">
    <property type="entry name" value="RAB"/>
    <property type="match status" value="1"/>
</dbReference>
<sequence>MLVRKKVMKYHLASAYSSFFPSSLNYIARKSIHRSNIMTTRLLYGADSPPILRCFDLKTSKITVMGDDDSGKTSLVRNWLNSTFQNSDPNHYRVSDIYRKTVQFDYFKEFYHTFVMAKAQLSNNVYHAVENPNTVGSYADILEKYMIDANICNNKSVVGRRTKINVQISDTNQMDISCYSDLTTVQIKQSDAIILCFDSTNESSFASLEYYICTIHQVSLESKLNIPIIIACTKCDLISERTIYYDRILAFLQDLNFSPDSLDYFETSSKLDINVEELFFAALLKIEKSKNDCRKLLQGFVNGMYPANNSPSLIKSGKAREIETQEAGCISIKSQLITASLEESKDSKRLITKESGHTSMKMSPAKSLTRGSSNGSPSNDERKKLKKCIMACCVM</sequence>
<dbReference type="InterPro" id="IPR001806">
    <property type="entry name" value="Small_GTPase"/>
</dbReference>
<feature type="region of interest" description="Disordered" evidence="2">
    <location>
        <begin position="348"/>
        <end position="382"/>
    </location>
</feature>
<name>H0GVN3_SACCK</name>
<dbReference type="GO" id="GO:0003924">
    <property type="term" value="F:GTPase activity"/>
    <property type="evidence" value="ECO:0007669"/>
    <property type="project" value="InterPro"/>
</dbReference>
<gene>
    <name evidence="3" type="ORF">VIN7_7490</name>
</gene>
<dbReference type="PANTHER" id="PTHR47978">
    <property type="match status" value="1"/>
</dbReference>
<dbReference type="OrthoDB" id="25896at2759"/>
<dbReference type="Gene3D" id="3.40.50.300">
    <property type="entry name" value="P-loop containing nucleotide triphosphate hydrolases"/>
    <property type="match status" value="1"/>
</dbReference>
<organism evidence="3 4">
    <name type="scientific">Saccharomyces cerevisiae x Saccharomyces kudriavzevii (strain VIN7)</name>
    <name type="common">Yeast</name>
    <dbReference type="NCBI Taxonomy" id="1095631"/>
    <lineage>
        <taxon>Eukaryota</taxon>
        <taxon>Fungi</taxon>
        <taxon>Dikarya</taxon>
        <taxon>Ascomycota</taxon>
        <taxon>Saccharomycotina</taxon>
        <taxon>Saccharomycetes</taxon>
        <taxon>Saccharomycetales</taxon>
        <taxon>Saccharomycetaceae</taxon>
        <taxon>Saccharomyces</taxon>
    </lineage>
</organism>
<evidence type="ECO:0000256" key="2">
    <source>
        <dbReference type="SAM" id="MobiDB-lite"/>
    </source>
</evidence>
<dbReference type="PROSITE" id="PS51421">
    <property type="entry name" value="RAS"/>
    <property type="match status" value="1"/>
</dbReference>
<dbReference type="EMBL" id="AGVY01000239">
    <property type="protein sequence ID" value="EHN02136.1"/>
    <property type="molecule type" value="Genomic_DNA"/>
</dbReference>
<dbReference type="PRINTS" id="PR00449">
    <property type="entry name" value="RASTRNSFRMNG"/>
</dbReference>
<keyword evidence="4" id="KW-1185">Reference proteome</keyword>
<evidence type="ECO:0000313" key="4">
    <source>
        <dbReference type="Proteomes" id="UP000009009"/>
    </source>
</evidence>
<evidence type="ECO:0000256" key="1">
    <source>
        <dbReference type="ARBA" id="ARBA00022741"/>
    </source>
</evidence>
<evidence type="ECO:0000313" key="3">
    <source>
        <dbReference type="EMBL" id="EHN02136.1"/>
    </source>
</evidence>
<dbReference type="Pfam" id="PF00071">
    <property type="entry name" value="Ras"/>
    <property type="match status" value="1"/>
</dbReference>
<dbReference type="PROSITE" id="PS51419">
    <property type="entry name" value="RAB"/>
    <property type="match status" value="1"/>
</dbReference>
<dbReference type="Proteomes" id="UP000009009">
    <property type="component" value="Unassembled WGS sequence"/>
</dbReference>
<dbReference type="InterPro" id="IPR027417">
    <property type="entry name" value="P-loop_NTPase"/>
</dbReference>
<proteinExistence type="predicted"/>
<dbReference type="AlphaFoldDB" id="H0GVN3"/>
<reference evidence="3 4" key="1">
    <citation type="journal article" date="2012" name="FEMS Yeast Res.">
        <title>The genome sequence of the wine yeast VIN7 reveals an allotriploid hybrid genome with Saccharomyces cerevisiae and Saccharomyces kudriavzevii origins.</title>
        <authorList>
            <person name="Borneman A.R."/>
            <person name="Desany B.A."/>
            <person name="Riches D."/>
            <person name="Affourtit J.P."/>
            <person name="Forgan A.H."/>
            <person name="Pretorius I.S."/>
            <person name="Egholm M."/>
            <person name="Chambers P.J."/>
        </authorList>
    </citation>
    <scope>NUCLEOTIDE SEQUENCE [LARGE SCALE GENOMIC DNA]</scope>
    <source>
        <strain evidence="3 4">VIN7</strain>
    </source>
</reference>